<gene>
    <name evidence="2" type="ORF">AB664_05735</name>
</gene>
<reference evidence="2" key="1">
    <citation type="submission" date="2016-02" db="EMBL/GenBank/DDBJ databases">
        <title>Genomic sequences of Ochrobactrum anthropi.</title>
        <authorList>
            <person name="Chudasama K.S."/>
            <person name="Thaker V.S."/>
        </authorList>
    </citation>
    <scope>NUCLEOTIDE SEQUENCE [LARGE SCALE GENOMIC DNA]</scope>
    <source>
        <strain evidence="2">SUBG007</strain>
    </source>
</reference>
<feature type="region of interest" description="Disordered" evidence="1">
    <location>
        <begin position="89"/>
        <end position="109"/>
    </location>
</feature>
<accession>A0A656Z4V0</accession>
<evidence type="ECO:0000313" key="2">
    <source>
        <dbReference type="EMBL" id="KYB45693.1"/>
    </source>
</evidence>
<name>A0A656Z4V0_BRUAN</name>
<evidence type="ECO:0000256" key="1">
    <source>
        <dbReference type="SAM" id="MobiDB-lite"/>
    </source>
</evidence>
<sequence length="109" mass="11700">MAVFLLYAMENGQFALGPKTDLHVVSGKWLFLPFLLSILTVRIVRAAAALADETSCFVCSDLHGYAGRLDGFSILNVARSLPPTNVGIGSCEPPQPVRSKNPQLIQTVG</sequence>
<organism evidence="2">
    <name type="scientific">Brucella anthropi</name>
    <name type="common">Ochrobactrum anthropi</name>
    <dbReference type="NCBI Taxonomy" id="529"/>
    <lineage>
        <taxon>Bacteria</taxon>
        <taxon>Pseudomonadati</taxon>
        <taxon>Pseudomonadota</taxon>
        <taxon>Alphaproteobacteria</taxon>
        <taxon>Hyphomicrobiales</taxon>
        <taxon>Brucellaceae</taxon>
        <taxon>Brucella/Ochrobactrum group</taxon>
        <taxon>Brucella</taxon>
    </lineage>
</organism>
<protein>
    <submittedName>
        <fullName evidence="2">Uncharacterized protein</fullName>
    </submittedName>
</protein>
<proteinExistence type="predicted"/>
<comment type="caution">
    <text evidence="2">The sequence shown here is derived from an EMBL/GenBank/DDBJ whole genome shotgun (WGS) entry which is preliminary data.</text>
</comment>
<feature type="compositionally biased region" description="Polar residues" evidence="1">
    <location>
        <begin position="98"/>
        <end position="109"/>
    </location>
</feature>
<dbReference type="AlphaFoldDB" id="A0A656Z4V0"/>
<dbReference type="EMBL" id="LUAY01003307">
    <property type="protein sequence ID" value="KYB45693.1"/>
    <property type="molecule type" value="Genomic_DNA"/>
</dbReference>